<keyword evidence="2" id="KW-1185">Reference proteome</keyword>
<dbReference type="GeneID" id="97552964"/>
<reference evidence="1" key="1">
    <citation type="journal article" date="2016" name="Genome Announc.">
        <title>Draft genomes of two strains of Paenibacillus glucanolyticus with capability to degrade lignocellulose.</title>
        <authorList>
            <person name="Mathews S.L."/>
            <person name="Pawlak J."/>
            <person name="Grunden A.M."/>
        </authorList>
    </citation>
    <scope>NUCLEOTIDE SEQUENCE [LARGE SCALE GENOMIC DNA]</scope>
    <source>
        <strain evidence="1">SLM1</strain>
    </source>
</reference>
<gene>
    <name evidence="1" type="ORF">AWU65_07185</name>
</gene>
<name>A0A163HYH8_9BACL</name>
<comment type="caution">
    <text evidence="1">The sequence shown here is derived from an EMBL/GenBank/DDBJ whole genome shotgun (WGS) entry which is preliminary data.</text>
</comment>
<evidence type="ECO:0000313" key="1">
    <source>
        <dbReference type="EMBL" id="KZS45712.1"/>
    </source>
</evidence>
<proteinExistence type="predicted"/>
<dbReference type="RefSeq" id="WP_063477910.1">
    <property type="nucleotide sequence ID" value="NZ_CP147845.1"/>
</dbReference>
<protein>
    <submittedName>
        <fullName evidence="1">Uncharacterized protein</fullName>
    </submittedName>
</protein>
<dbReference type="OrthoDB" id="2625554at2"/>
<sequence>MPKRYKKSVYIEVLEFINTPDNHQEIIDFTGLPISVEYTSDGVQQLRVIRGAYSVLVAKLGECIVKEADGFLRVYTKEALELEYELMVTES</sequence>
<organism evidence="1 2">
    <name type="scientific">Paenibacillus glucanolyticus</name>
    <dbReference type="NCBI Taxonomy" id="59843"/>
    <lineage>
        <taxon>Bacteria</taxon>
        <taxon>Bacillati</taxon>
        <taxon>Bacillota</taxon>
        <taxon>Bacilli</taxon>
        <taxon>Bacillales</taxon>
        <taxon>Paenibacillaceae</taxon>
        <taxon>Paenibacillus</taxon>
    </lineage>
</organism>
<accession>A0A163HYH8</accession>
<dbReference type="EMBL" id="LWMH01000001">
    <property type="protein sequence ID" value="KZS45712.1"/>
    <property type="molecule type" value="Genomic_DNA"/>
</dbReference>
<evidence type="ECO:0000313" key="2">
    <source>
        <dbReference type="Proteomes" id="UP000076796"/>
    </source>
</evidence>
<dbReference type="Proteomes" id="UP000076796">
    <property type="component" value="Unassembled WGS sequence"/>
</dbReference>
<dbReference type="AlphaFoldDB" id="A0A163HYH8"/>